<proteinExistence type="predicted"/>
<dbReference type="SUPFAM" id="SSF81301">
    <property type="entry name" value="Nucleotidyltransferase"/>
    <property type="match status" value="1"/>
</dbReference>
<sequence length="167" mass="19102">MSIKSNYVAIQVADHIRTFVGKRAIIAGGCARDVHFGIEPKDYDIILPRLAHYDNIRAALDALDVSYREMNFYRYNEGSESDRVAYCFKFTYQGIDFDLLVYLIDEAAEAPAHFDFNLNQFILDAEGHAEFVGEFHPDEGLVAIRGDHSPKREAYVKAKYQQLYATH</sequence>
<reference evidence="2" key="1">
    <citation type="submission" date="2018-03" db="EMBL/GenBank/DDBJ databases">
        <title>Phage therapy in agriculture - a green tech approach to combat plant pathogenic bacteria.</title>
        <authorList>
            <person name="Carstens A.B."/>
            <person name="Djurhuus A.M."/>
            <person name="Hansen L.H."/>
        </authorList>
    </citation>
    <scope>NUCLEOTIDE SEQUENCE [LARGE SCALE GENOMIC DNA]</scope>
</reference>
<protein>
    <submittedName>
        <fullName evidence="1">Uncharacterized protein</fullName>
    </submittedName>
</protein>
<dbReference type="KEGG" id="vg:54991636"/>
<dbReference type="InterPro" id="IPR043519">
    <property type="entry name" value="NT_sf"/>
</dbReference>
<evidence type="ECO:0000313" key="1">
    <source>
        <dbReference type="EMBL" id="AWD92638.1"/>
    </source>
</evidence>
<accession>A0A2S1GTB5</accession>
<dbReference type="EMBL" id="MH059639">
    <property type="protein sequence ID" value="AWD92638.1"/>
    <property type="molecule type" value="Genomic_DNA"/>
</dbReference>
<name>A0A2S1GTB5_9CAUD</name>
<dbReference type="GeneID" id="54991636"/>
<dbReference type="RefSeq" id="YP_009801127.1">
    <property type="nucleotide sequence ID" value="NC_047964.1"/>
</dbReference>
<dbReference type="Gene3D" id="3.30.460.10">
    <property type="entry name" value="Beta Polymerase, domain 2"/>
    <property type="match status" value="1"/>
</dbReference>
<keyword evidence="2" id="KW-1185">Reference proteome</keyword>
<organism evidence="1 2">
    <name type="scientific">Dickeya phage Ninurta</name>
    <dbReference type="NCBI Taxonomy" id="2163631"/>
    <lineage>
        <taxon>Viruses</taxon>
        <taxon>Duplodnaviria</taxon>
        <taxon>Heunggongvirae</taxon>
        <taxon>Uroviricota</taxon>
        <taxon>Caudoviricetes</taxon>
        <taxon>Autographivirales</taxon>
        <taxon>Autotranscriptaviridae</taxon>
        <taxon>Studiervirinae</taxon>
        <taxon>Ningirsuvirus</taxon>
        <taxon>Ningirsuvirus ninurta</taxon>
    </lineage>
</organism>
<evidence type="ECO:0000313" key="2">
    <source>
        <dbReference type="Proteomes" id="UP000246538"/>
    </source>
</evidence>
<dbReference type="Proteomes" id="UP000246538">
    <property type="component" value="Segment"/>
</dbReference>
<dbReference type="Pfam" id="PF26128">
    <property type="entry name" value="Gad2"/>
    <property type="match status" value="1"/>
</dbReference>